<reference evidence="1" key="1">
    <citation type="submission" date="2019-03" db="EMBL/GenBank/DDBJ databases">
        <title>Candidatus Syntrophosphaera thermopropionivorans: a novel player in syntrophic propionate oxidation during anaerobic digestion.</title>
        <authorList>
            <person name="Dyksma S."/>
        </authorList>
    </citation>
    <scope>NUCLEOTIDE SEQUENCE</scope>
    <source>
        <strain evidence="1">W5</strain>
    </source>
</reference>
<dbReference type="EMBL" id="SMOG01000008">
    <property type="protein sequence ID" value="TDF73175.1"/>
    <property type="molecule type" value="Genomic_DNA"/>
</dbReference>
<dbReference type="Proteomes" id="UP000294588">
    <property type="component" value="Unassembled WGS sequence"/>
</dbReference>
<comment type="caution">
    <text evidence="1">The sequence shown here is derived from an EMBL/GenBank/DDBJ whole genome shotgun (WGS) entry which is preliminary data.</text>
</comment>
<keyword evidence="2" id="KW-1185">Reference proteome</keyword>
<name>A0AC61QJD1_9BACT</name>
<gene>
    <name evidence="1" type="ORF">E0946_03935</name>
</gene>
<evidence type="ECO:0000313" key="2">
    <source>
        <dbReference type="Proteomes" id="UP000294588"/>
    </source>
</evidence>
<evidence type="ECO:0000313" key="1">
    <source>
        <dbReference type="EMBL" id="TDF73175.1"/>
    </source>
</evidence>
<proteinExistence type="predicted"/>
<accession>A0AC61QJD1</accession>
<sequence length="243" mass="27093">MSEVRFSRTALLVGSEAMARLNNSRVAVIGLGGVGSYAVEALARAGIGHFTLVDFDVVGESNFNRQLHALNHTLGEPKTEVMKKHIEDINPAAEVITYPVFLDSTNREEILKEQDFYLDAIDSLGPKCGLLEYAVKNNFKIISVMGSGNRLNPEQIHLAPLNETVNCPLARRVRKYLKRWGVDCNFPCVYSSEIPKKIFKDISSPDEDLIHRGRERGKVGTISYMPAIMGMMAASWIIRQIVE</sequence>
<organism evidence="1 2">
    <name type="scientific">Candidatus Syntrophosphaera thermopropionivorans</name>
    <dbReference type="NCBI Taxonomy" id="2593015"/>
    <lineage>
        <taxon>Bacteria</taxon>
        <taxon>Pseudomonadati</taxon>
        <taxon>Candidatus Cloacimonadota</taxon>
        <taxon>Candidatus Cloacimonadia</taxon>
        <taxon>Candidatus Cloacimonadales</taxon>
        <taxon>Candidatus Cloacimonadaceae</taxon>
        <taxon>Candidatus Syntrophosphaera</taxon>
    </lineage>
</organism>
<protein>
    <submittedName>
        <fullName evidence="1">tRNA threonylcarbamoyladenosine dehydratase</fullName>
    </submittedName>
</protein>